<proteinExistence type="predicted"/>
<accession>A0A0K8SRM6</accession>
<evidence type="ECO:0000313" key="1">
    <source>
        <dbReference type="EMBL" id="JAG55814.1"/>
    </source>
</evidence>
<organism evidence="1">
    <name type="scientific">Lygus hesperus</name>
    <name type="common">Western plant bug</name>
    <dbReference type="NCBI Taxonomy" id="30085"/>
    <lineage>
        <taxon>Eukaryota</taxon>
        <taxon>Metazoa</taxon>
        <taxon>Ecdysozoa</taxon>
        <taxon>Arthropoda</taxon>
        <taxon>Hexapoda</taxon>
        <taxon>Insecta</taxon>
        <taxon>Pterygota</taxon>
        <taxon>Neoptera</taxon>
        <taxon>Paraneoptera</taxon>
        <taxon>Hemiptera</taxon>
        <taxon>Heteroptera</taxon>
        <taxon>Panheteroptera</taxon>
        <taxon>Cimicomorpha</taxon>
        <taxon>Miridae</taxon>
        <taxon>Mirini</taxon>
        <taxon>Lygus</taxon>
    </lineage>
</organism>
<protein>
    <submittedName>
        <fullName evidence="1">Uncharacterized protein</fullName>
    </submittedName>
</protein>
<dbReference type="EMBL" id="GBRD01010010">
    <property type="protein sequence ID" value="JAG55814.1"/>
    <property type="molecule type" value="Transcribed_RNA"/>
</dbReference>
<dbReference type="EMBL" id="GBRD01010011">
    <property type="protein sequence ID" value="JAG55813.1"/>
    <property type="molecule type" value="Transcribed_RNA"/>
</dbReference>
<name>A0A0K8SRM6_LYGHE</name>
<dbReference type="AlphaFoldDB" id="A0A0K8SRM6"/>
<reference evidence="1" key="1">
    <citation type="submission" date="2014-09" db="EMBL/GenBank/DDBJ databases">
        <authorList>
            <person name="Magalhaes I.L.F."/>
            <person name="Oliveira U."/>
            <person name="Santos F.R."/>
            <person name="Vidigal T.H.D.A."/>
            <person name="Brescovit A.D."/>
            <person name="Santos A.J."/>
        </authorList>
    </citation>
    <scope>NUCLEOTIDE SEQUENCE</scope>
</reference>
<sequence>MPALLLSKKKWTLDSGQLPNLILSEKKMDNKLWLVEKFYSCLREKWTVDLHGRRQLTFSRIWRLCQICPQDASKMQDRQFIKNARLEEESWQQCGKRLRART</sequence>